<dbReference type="VEuPathDB" id="VectorBase:ACHR004145"/>
<feature type="region of interest" description="Disordered" evidence="9">
    <location>
        <begin position="1114"/>
        <end position="1163"/>
    </location>
</feature>
<keyword evidence="2 10" id="KW-0812">Transmembrane</keyword>
<dbReference type="InterPro" id="IPR001762">
    <property type="entry name" value="Disintegrin_dom"/>
</dbReference>
<dbReference type="PANTHER" id="PTHR11905">
    <property type="entry name" value="ADAM A DISINTEGRIN AND METALLOPROTEASE DOMAIN"/>
    <property type="match status" value="1"/>
</dbReference>
<feature type="compositionally biased region" description="Low complexity" evidence="9">
    <location>
        <begin position="770"/>
        <end position="779"/>
    </location>
</feature>
<feature type="compositionally biased region" description="Low complexity" evidence="9">
    <location>
        <begin position="1485"/>
        <end position="1499"/>
    </location>
</feature>
<dbReference type="PANTHER" id="PTHR11905:SF159">
    <property type="entry name" value="ADAM METALLOPROTEASE"/>
    <property type="match status" value="1"/>
</dbReference>
<feature type="compositionally biased region" description="Polar residues" evidence="9">
    <location>
        <begin position="1500"/>
        <end position="1526"/>
    </location>
</feature>
<feature type="compositionally biased region" description="Low complexity" evidence="9">
    <location>
        <begin position="1401"/>
        <end position="1422"/>
    </location>
</feature>
<feature type="region of interest" description="Disordered" evidence="9">
    <location>
        <begin position="1178"/>
        <end position="1422"/>
    </location>
</feature>
<keyword evidence="4" id="KW-0482">Metalloprotease</keyword>
<keyword evidence="5 10" id="KW-0472">Membrane</keyword>
<feature type="domain" description="Peptidase M12B" evidence="12">
    <location>
        <begin position="214"/>
        <end position="410"/>
    </location>
</feature>
<feature type="compositionally biased region" description="Basic and acidic residues" evidence="9">
    <location>
        <begin position="1114"/>
        <end position="1124"/>
    </location>
</feature>
<feature type="compositionally biased region" description="Low complexity" evidence="9">
    <location>
        <begin position="1545"/>
        <end position="1555"/>
    </location>
</feature>
<evidence type="ECO:0000256" key="2">
    <source>
        <dbReference type="ARBA" id="ARBA00022692"/>
    </source>
</evidence>
<keyword evidence="6 8" id="KW-1015">Disulfide bond</keyword>
<organism evidence="13 14">
    <name type="scientific">Anopheles christyi</name>
    <dbReference type="NCBI Taxonomy" id="43041"/>
    <lineage>
        <taxon>Eukaryota</taxon>
        <taxon>Metazoa</taxon>
        <taxon>Ecdysozoa</taxon>
        <taxon>Arthropoda</taxon>
        <taxon>Hexapoda</taxon>
        <taxon>Insecta</taxon>
        <taxon>Pterygota</taxon>
        <taxon>Neoptera</taxon>
        <taxon>Endopterygota</taxon>
        <taxon>Diptera</taxon>
        <taxon>Nematocera</taxon>
        <taxon>Culicoidea</taxon>
        <taxon>Culicidae</taxon>
        <taxon>Anophelinae</taxon>
        <taxon>Anopheles</taxon>
    </lineage>
</organism>
<feature type="binding site" evidence="8">
    <location>
        <position position="360"/>
    </location>
    <ligand>
        <name>Zn(2+)</name>
        <dbReference type="ChEBI" id="CHEBI:29105"/>
        <note>catalytic</note>
    </ligand>
</feature>
<feature type="binding site" evidence="8">
    <location>
        <position position="350"/>
    </location>
    <ligand>
        <name>Zn(2+)</name>
        <dbReference type="ChEBI" id="CHEBI:29105"/>
        <note>catalytic</note>
    </ligand>
</feature>
<keyword evidence="14" id="KW-1185">Reference proteome</keyword>
<feature type="compositionally biased region" description="Polar residues" evidence="9">
    <location>
        <begin position="760"/>
        <end position="769"/>
    </location>
</feature>
<dbReference type="GO" id="GO:0004222">
    <property type="term" value="F:metalloendopeptidase activity"/>
    <property type="evidence" value="ECO:0007669"/>
    <property type="project" value="InterPro"/>
</dbReference>
<reference evidence="13" key="2">
    <citation type="submission" date="2020-05" db="UniProtKB">
        <authorList>
            <consortium name="EnsemblMetazoa"/>
        </authorList>
    </citation>
    <scope>IDENTIFICATION</scope>
    <source>
        <strain evidence="13">ACHKN1017</strain>
    </source>
</reference>
<dbReference type="Pfam" id="PF00200">
    <property type="entry name" value="Disintegrin"/>
    <property type="match status" value="1"/>
</dbReference>
<evidence type="ECO:0000256" key="7">
    <source>
        <dbReference type="PROSITE-ProRule" id="PRU00068"/>
    </source>
</evidence>
<feature type="compositionally biased region" description="Polar residues" evidence="9">
    <location>
        <begin position="1214"/>
        <end position="1224"/>
    </location>
</feature>
<keyword evidence="4" id="KW-0645">Protease</keyword>
<evidence type="ECO:0000256" key="8">
    <source>
        <dbReference type="PROSITE-ProRule" id="PRU00276"/>
    </source>
</evidence>
<feature type="compositionally biased region" description="Polar residues" evidence="9">
    <location>
        <begin position="878"/>
        <end position="899"/>
    </location>
</feature>
<feature type="disulfide bond" evidence="7">
    <location>
        <begin position="476"/>
        <end position="496"/>
    </location>
</feature>
<dbReference type="SMART" id="SM00050">
    <property type="entry name" value="DISIN"/>
    <property type="match status" value="1"/>
</dbReference>
<feature type="region of interest" description="Disordered" evidence="9">
    <location>
        <begin position="860"/>
        <end position="899"/>
    </location>
</feature>
<dbReference type="InterPro" id="IPR001590">
    <property type="entry name" value="Peptidase_M12B"/>
</dbReference>
<name>A0A182K063_9DIPT</name>
<feature type="compositionally biased region" description="Low complexity" evidence="9">
    <location>
        <begin position="1239"/>
        <end position="1258"/>
    </location>
</feature>
<dbReference type="FunFam" id="4.10.70.10:FF:000001">
    <property type="entry name" value="Disintegrin and metalloproteinase domain-containing protein 22"/>
    <property type="match status" value="1"/>
</dbReference>
<dbReference type="InterPro" id="IPR024079">
    <property type="entry name" value="MetalloPept_cat_dom_sf"/>
</dbReference>
<feature type="domain" description="Disintegrin" evidence="11">
    <location>
        <begin position="416"/>
        <end position="504"/>
    </location>
</feature>
<evidence type="ECO:0000256" key="6">
    <source>
        <dbReference type="ARBA" id="ARBA00023157"/>
    </source>
</evidence>
<accession>A0A182K063</accession>
<dbReference type="SUPFAM" id="SSF57552">
    <property type="entry name" value="Blood coagulation inhibitor (disintegrin)"/>
    <property type="match status" value="1"/>
</dbReference>
<dbReference type="STRING" id="43041.A0A182K063"/>
<feature type="binding site" evidence="8">
    <location>
        <position position="354"/>
    </location>
    <ligand>
        <name>Zn(2+)</name>
        <dbReference type="ChEBI" id="CHEBI:29105"/>
        <note>catalytic</note>
    </ligand>
</feature>
<evidence type="ECO:0000256" key="10">
    <source>
        <dbReference type="SAM" id="Phobius"/>
    </source>
</evidence>
<evidence type="ECO:0000259" key="12">
    <source>
        <dbReference type="PROSITE" id="PS50215"/>
    </source>
</evidence>
<evidence type="ECO:0000256" key="4">
    <source>
        <dbReference type="ARBA" id="ARBA00023049"/>
    </source>
</evidence>
<dbReference type="EnsemblMetazoa" id="ACHR004145-RA">
    <property type="protein sequence ID" value="ACHR004145-PA"/>
    <property type="gene ID" value="ACHR004145"/>
</dbReference>
<feature type="disulfide bond" evidence="8">
    <location>
        <begin position="325"/>
        <end position="405"/>
    </location>
</feature>
<dbReference type="InterPro" id="IPR034027">
    <property type="entry name" value="Reprolysin_adamalysin"/>
</dbReference>
<dbReference type="PROSITE" id="PS50215">
    <property type="entry name" value="ADAM_MEPRO"/>
    <property type="match status" value="1"/>
</dbReference>
<dbReference type="InterPro" id="IPR006586">
    <property type="entry name" value="ADAM_Cys-rich"/>
</dbReference>
<dbReference type="GO" id="GO:0006509">
    <property type="term" value="P:membrane protein ectodomain proteolysis"/>
    <property type="evidence" value="ECO:0007669"/>
    <property type="project" value="TreeGrafter"/>
</dbReference>
<dbReference type="PROSITE" id="PS50214">
    <property type="entry name" value="DISINTEGRIN_2"/>
    <property type="match status" value="1"/>
</dbReference>
<feature type="transmembrane region" description="Helical" evidence="10">
    <location>
        <begin position="711"/>
        <end position="733"/>
    </location>
</feature>
<reference evidence="14" key="1">
    <citation type="submission" date="2013-03" db="EMBL/GenBank/DDBJ databases">
        <title>The Genome Sequence of Anopheles christyi ACHKN1017.</title>
        <authorList>
            <consortium name="The Broad Institute Genomics Platform"/>
            <person name="Neafsey D.E."/>
            <person name="Besansky N."/>
            <person name="Walker B."/>
            <person name="Young S.K."/>
            <person name="Zeng Q."/>
            <person name="Gargeya S."/>
            <person name="Fitzgerald M."/>
            <person name="Haas B."/>
            <person name="Abouelleil A."/>
            <person name="Allen A.W."/>
            <person name="Alvarado L."/>
            <person name="Arachchi H.M."/>
            <person name="Berlin A.M."/>
            <person name="Chapman S.B."/>
            <person name="Gainer-Dewar J."/>
            <person name="Goldberg J."/>
            <person name="Griggs A."/>
            <person name="Gujja S."/>
            <person name="Hansen M."/>
            <person name="Howarth C."/>
            <person name="Imamovic A."/>
            <person name="Ireland A."/>
            <person name="Larimer J."/>
            <person name="McCowan C."/>
            <person name="Murphy C."/>
            <person name="Pearson M."/>
            <person name="Poon T.W."/>
            <person name="Priest M."/>
            <person name="Roberts A."/>
            <person name="Saif S."/>
            <person name="Shea T."/>
            <person name="Sisk P."/>
            <person name="Sykes S."/>
            <person name="Wortman J."/>
            <person name="Nusbaum C."/>
            <person name="Birren B."/>
        </authorList>
    </citation>
    <scope>NUCLEOTIDE SEQUENCE [LARGE SCALE GENOMIC DNA]</scope>
    <source>
        <strain evidence="14">ACHKN1017</strain>
    </source>
</reference>
<dbReference type="GO" id="GO:0046872">
    <property type="term" value="F:metal ion binding"/>
    <property type="evidence" value="ECO:0007669"/>
    <property type="project" value="UniProtKB-KW"/>
</dbReference>
<evidence type="ECO:0000259" key="11">
    <source>
        <dbReference type="PROSITE" id="PS50214"/>
    </source>
</evidence>
<dbReference type="Proteomes" id="UP000075881">
    <property type="component" value="Unassembled WGS sequence"/>
</dbReference>
<protein>
    <recommendedName>
        <fullName evidence="15">Disintegrin and metalloproteinase domain-containing protein 12</fullName>
    </recommendedName>
</protein>
<keyword evidence="8" id="KW-0862">Zinc</keyword>
<dbReference type="InterPro" id="IPR000742">
    <property type="entry name" value="EGF"/>
</dbReference>
<dbReference type="Gene3D" id="4.10.70.10">
    <property type="entry name" value="Disintegrin domain"/>
    <property type="match status" value="1"/>
</dbReference>
<feature type="region of interest" description="Disordered" evidence="9">
    <location>
        <begin position="1485"/>
        <end position="1555"/>
    </location>
</feature>
<dbReference type="Pfam" id="PF01421">
    <property type="entry name" value="Reprolysin"/>
    <property type="match status" value="1"/>
</dbReference>
<dbReference type="CDD" id="cd04269">
    <property type="entry name" value="ZnMc_adamalysin_II_like"/>
    <property type="match status" value="1"/>
</dbReference>
<proteinExistence type="predicted"/>
<dbReference type="PROSITE" id="PS01186">
    <property type="entry name" value="EGF_2"/>
    <property type="match status" value="1"/>
</dbReference>
<feature type="disulfide bond" evidence="8">
    <location>
        <begin position="365"/>
        <end position="389"/>
    </location>
</feature>
<feature type="compositionally biased region" description="Polar residues" evidence="9">
    <location>
        <begin position="1349"/>
        <end position="1384"/>
    </location>
</feature>
<evidence type="ECO:0000313" key="14">
    <source>
        <dbReference type="Proteomes" id="UP000075881"/>
    </source>
</evidence>
<keyword evidence="8" id="KW-0479">Metal-binding</keyword>
<feature type="active site" evidence="8">
    <location>
        <position position="351"/>
    </location>
</feature>
<evidence type="ECO:0000256" key="9">
    <source>
        <dbReference type="SAM" id="MobiDB-lite"/>
    </source>
</evidence>
<feature type="disulfide bond" evidence="8">
    <location>
        <begin position="367"/>
        <end position="372"/>
    </location>
</feature>
<keyword evidence="3 10" id="KW-1133">Transmembrane helix</keyword>
<evidence type="ECO:0008006" key="15">
    <source>
        <dbReference type="Google" id="ProtNLM"/>
    </source>
</evidence>
<dbReference type="SMART" id="SM00608">
    <property type="entry name" value="ACR"/>
    <property type="match status" value="1"/>
</dbReference>
<comment type="subcellular location">
    <subcellularLocation>
        <location evidence="1">Membrane</location>
        <topology evidence="1">Single-pass membrane protein</topology>
    </subcellularLocation>
</comment>
<feature type="compositionally biased region" description="Basic and acidic residues" evidence="9">
    <location>
        <begin position="1203"/>
        <end position="1212"/>
    </location>
</feature>
<dbReference type="Pfam" id="PF08516">
    <property type="entry name" value="ADAM_CR"/>
    <property type="match status" value="1"/>
</dbReference>
<feature type="compositionally biased region" description="Pro residues" evidence="9">
    <location>
        <begin position="1154"/>
        <end position="1163"/>
    </location>
</feature>
<dbReference type="Gene3D" id="3.40.390.10">
    <property type="entry name" value="Collagenase (Catalytic Domain)"/>
    <property type="match status" value="1"/>
</dbReference>
<keyword evidence="4" id="KW-0378">Hydrolase</keyword>
<dbReference type="SUPFAM" id="SSF55486">
    <property type="entry name" value="Metalloproteases ('zincins'), catalytic domain"/>
    <property type="match status" value="1"/>
</dbReference>
<dbReference type="Pfam" id="PF01562">
    <property type="entry name" value="Pep_M12B_propep"/>
    <property type="match status" value="1"/>
</dbReference>
<feature type="region of interest" description="Disordered" evidence="9">
    <location>
        <begin position="739"/>
        <end position="781"/>
    </location>
</feature>
<evidence type="ECO:0000256" key="5">
    <source>
        <dbReference type="ARBA" id="ARBA00023136"/>
    </source>
</evidence>
<dbReference type="GO" id="GO:0016020">
    <property type="term" value="C:membrane"/>
    <property type="evidence" value="ECO:0007669"/>
    <property type="project" value="UniProtKB-SubCell"/>
</dbReference>
<sequence length="1588" mass="169444">MPQLRHGRHKRSLTNTREENGLHASHLTLSYTLNEADVILDLQLNKRLIPDGHFLSYQLPNRTGKHVVRYNRPEEVNLCHYQGKIRGKPDTSAAISTCGETEGIRGIIIDTDDTYYIESPLTTADTVQGDDEPASRINLGEHFIYRHADLVPAGPNGEGHRCGYEGGHINATYDPELYQQQHMVATARREKRAASSGSSSPKIRGPYNANKYSSYVELVIVVDNKMFKTMRENFKTVQQYCKDITNIINALYEPLNIFVGLVGVVVWNEGDEIELSKDGEVTLKNFLHYRKKTLIKDHPNDNAQLFTKEHFDGGVVGKALKGPICTYEFSGGVEMYHSEIIGVQATTVAHEMGHNFGMEHDTTDCECPEERCIMSASSSSIAPKHWSRCSIDQLSLAFHHGMNYCLMNKPESLFDSPVCGNGFVEAGEQCDCGLPDYCDNSCCDPRTCMLHSNASCATGECCDLRTCKPMVGGTVCRQADGECDLPEYCSGESEYCPGDVFKRDTEICDGGKAFCYRGTCRSQNDQCRLLWGPTGKSSEQCYVKNEDGSRHGNCGYNRVKNEYVKCDGADVHCGMLHCRHLNERLEFGMESVAILSHSFMTYNGSVIPCRTAIVDLGLQKVDPGLTPDGAKCGEGKMCLNQMCMSVEKLRASGSGAACPENCNDKGVCNSEGHCHCEPGFAPPLCNLPGYGGSLDSGPATDPNATAGFRRLMYIFFCGVVPVCTIFAFAVYYMRNGQTLNGKRKPPPNTLTTHIKPDGSHSASSTHTMLPSSPNSPDSDMNAALLRPSSTISTTVAPNESDFVANNNMFGKFKGFTLQPLPQSTVGGAPGGHKKSPKVAFVQPVAKCSEDTTINAVPARAAPPVPVPLKTLARDSSNDRSTSSLDNVASYNKPAGNNSVPLSQARINGCKLANHEHQLDPSSAPALPPMNPGSTARPIISSPILESSTSRELVVAGVTAQKTTSNVPIRPAPMLPPVAVTNEVTSNPSAGVPSDTSSTLSAEVLINPVSKDKKAKESKLNRITSYLKKEEKPSKPEAKQLKMIDKEKLRNIAISAPILIEQNNPELAKSMPRLADMNAAQDESQPAVAVATSVQRAKSMRDPESTVGNVQRKVRIVDDRSDRSENGSIGSGTSGKKGPGTALKRPQSMVGTRPTIPPPRPPVPAAAVPSMVAMKIPGLPGYQNPPPPKSVRIVTPGRGGVNEPRSEYDDCRDSGNGTSLGSDNIYSVIEESPSPPSILSPPAISSGGSSESMGLLGEIVNEIESRNGDSVYIASTLRRGEGGSSRKSSSTASQPTTVVGAPIATATLASPELEDDEPTYVNTSEIIDDDDDFDMTEDDDDDLEDDNPVPNRNSVLSTTSSGYLRPSAINNNTPIARITPSTNGTAAEKAPTSGVSSFKSSNPVAPSNATTTTAPRATNGTGNVLNQIKFQGPAAKDASKKVTPTSTAAVATANGTTGTSSYKPYHSVLTNNARAGSVVAAAKAKIASDKSNSTTTTTKKLPSQANASVRTRTPSPRGSIANGSLPNGTVPGKGMATAATTPVGIKPKTATKPTTATIGNGKLLTAAARPGPGKVSNVASLQQKFETKK</sequence>
<dbReference type="FunFam" id="3.40.390.10:FF:000002">
    <property type="entry name" value="Disintegrin and metalloproteinase domain-containing protein 22"/>
    <property type="match status" value="1"/>
</dbReference>
<dbReference type="InterPro" id="IPR002870">
    <property type="entry name" value="Peptidase_M12B_N"/>
</dbReference>
<feature type="compositionally biased region" description="Gly residues" evidence="9">
    <location>
        <begin position="1128"/>
        <end position="1137"/>
    </location>
</feature>
<dbReference type="InterPro" id="IPR036436">
    <property type="entry name" value="Disintegrin_dom_sf"/>
</dbReference>
<evidence type="ECO:0000313" key="13">
    <source>
        <dbReference type="EnsemblMetazoa" id="ACHR004145-PA"/>
    </source>
</evidence>
<evidence type="ECO:0000256" key="3">
    <source>
        <dbReference type="ARBA" id="ARBA00022989"/>
    </source>
</evidence>
<evidence type="ECO:0000256" key="1">
    <source>
        <dbReference type="ARBA" id="ARBA00004167"/>
    </source>
</evidence>
<feature type="compositionally biased region" description="Acidic residues" evidence="9">
    <location>
        <begin position="1325"/>
        <end position="1346"/>
    </location>
</feature>